<sequence>MNSWTKVVDGKVVTDTDVEPPTGWTVDYDYFGGDNEWGEDGEVSDLVAPFGIEGSIKPLFRSSPRGNEVIFVYEINEQYYIHDAQSGQVQRIVSPTSLEEIVEFINEQGWFRLETESL</sequence>
<dbReference type="EMBL" id="PXOG01000096">
    <property type="protein sequence ID" value="RGP77355.1"/>
    <property type="molecule type" value="Genomic_DNA"/>
</dbReference>
<dbReference type="Proteomes" id="UP000266234">
    <property type="component" value="Unassembled WGS sequence"/>
</dbReference>
<gene>
    <name evidence="1" type="ORF">FLONG3_4493</name>
</gene>
<keyword evidence="2" id="KW-1185">Reference proteome</keyword>
<name>A0A395SZE8_9HYPO</name>
<dbReference type="AlphaFoldDB" id="A0A395SZE8"/>
<proteinExistence type="predicted"/>
<accession>A0A395SZE8</accession>
<dbReference type="OrthoDB" id="4576521at2759"/>
<comment type="caution">
    <text evidence="1">The sequence shown here is derived from an EMBL/GenBank/DDBJ whole genome shotgun (WGS) entry which is preliminary data.</text>
</comment>
<reference evidence="1 2" key="1">
    <citation type="journal article" date="2018" name="PLoS Pathog.">
        <title>Evolution of structural diversity of trichothecenes, a family of toxins produced by plant pathogenic and entomopathogenic fungi.</title>
        <authorList>
            <person name="Proctor R.H."/>
            <person name="McCormick S.P."/>
            <person name="Kim H.S."/>
            <person name="Cardoza R.E."/>
            <person name="Stanley A.M."/>
            <person name="Lindo L."/>
            <person name="Kelly A."/>
            <person name="Brown D.W."/>
            <person name="Lee T."/>
            <person name="Vaughan M.M."/>
            <person name="Alexander N.J."/>
            <person name="Busman M."/>
            <person name="Gutierrez S."/>
        </authorList>
    </citation>
    <scope>NUCLEOTIDE SEQUENCE [LARGE SCALE GENOMIC DNA]</scope>
    <source>
        <strain evidence="1 2">NRRL 20695</strain>
    </source>
</reference>
<evidence type="ECO:0000313" key="1">
    <source>
        <dbReference type="EMBL" id="RGP77355.1"/>
    </source>
</evidence>
<organism evidence="1 2">
    <name type="scientific">Fusarium longipes</name>
    <dbReference type="NCBI Taxonomy" id="694270"/>
    <lineage>
        <taxon>Eukaryota</taxon>
        <taxon>Fungi</taxon>
        <taxon>Dikarya</taxon>
        <taxon>Ascomycota</taxon>
        <taxon>Pezizomycotina</taxon>
        <taxon>Sordariomycetes</taxon>
        <taxon>Hypocreomycetidae</taxon>
        <taxon>Hypocreales</taxon>
        <taxon>Nectriaceae</taxon>
        <taxon>Fusarium</taxon>
    </lineage>
</organism>
<protein>
    <submittedName>
        <fullName evidence="1">Uncharacterized protein</fullName>
    </submittedName>
</protein>
<evidence type="ECO:0000313" key="2">
    <source>
        <dbReference type="Proteomes" id="UP000266234"/>
    </source>
</evidence>